<gene>
    <name evidence="2" type="ORF">HaLaN_24478</name>
</gene>
<reference evidence="2 3" key="1">
    <citation type="submission" date="2020-02" db="EMBL/GenBank/DDBJ databases">
        <title>Draft genome sequence of Haematococcus lacustris strain NIES-144.</title>
        <authorList>
            <person name="Morimoto D."/>
            <person name="Nakagawa S."/>
            <person name="Yoshida T."/>
            <person name="Sawayama S."/>
        </authorList>
    </citation>
    <scope>NUCLEOTIDE SEQUENCE [LARGE SCALE GENOMIC DNA]</scope>
    <source>
        <strain evidence="2 3">NIES-144</strain>
    </source>
</reference>
<keyword evidence="3" id="KW-1185">Reference proteome</keyword>
<evidence type="ECO:0000256" key="1">
    <source>
        <dbReference type="SAM" id="MobiDB-lite"/>
    </source>
</evidence>
<accession>A0A699ZUH3</accession>
<comment type="caution">
    <text evidence="2">The sequence shown here is derived from an EMBL/GenBank/DDBJ whole genome shotgun (WGS) entry which is preliminary data.</text>
</comment>
<evidence type="ECO:0000313" key="2">
    <source>
        <dbReference type="EMBL" id="GFH26343.1"/>
    </source>
</evidence>
<feature type="region of interest" description="Disordered" evidence="1">
    <location>
        <begin position="46"/>
        <end position="80"/>
    </location>
</feature>
<name>A0A699ZUH3_HAELA</name>
<proteinExistence type="predicted"/>
<protein>
    <submittedName>
        <fullName evidence="2">Uncharacterized protein</fullName>
    </submittedName>
</protein>
<organism evidence="2 3">
    <name type="scientific">Haematococcus lacustris</name>
    <name type="common">Green alga</name>
    <name type="synonym">Haematococcus pluvialis</name>
    <dbReference type="NCBI Taxonomy" id="44745"/>
    <lineage>
        <taxon>Eukaryota</taxon>
        <taxon>Viridiplantae</taxon>
        <taxon>Chlorophyta</taxon>
        <taxon>core chlorophytes</taxon>
        <taxon>Chlorophyceae</taxon>
        <taxon>CS clade</taxon>
        <taxon>Chlamydomonadales</taxon>
        <taxon>Haematococcaceae</taxon>
        <taxon>Haematococcus</taxon>
    </lineage>
</organism>
<sequence>MKGGCDVAPESLDDPGVGKCSAGTAQLVAARRYITTIVAIGRGGKGEGIAGRKGYSPGSGDRKARRYQRGTHNAASRGGRSRVDGIVEDAMCTPCKQLKSALNLLNQCRVCSMLFTSTPSIRLR</sequence>
<dbReference type="AlphaFoldDB" id="A0A699ZUH3"/>
<dbReference type="EMBL" id="BLLF01003099">
    <property type="protein sequence ID" value="GFH26343.1"/>
    <property type="molecule type" value="Genomic_DNA"/>
</dbReference>
<dbReference type="Proteomes" id="UP000485058">
    <property type="component" value="Unassembled WGS sequence"/>
</dbReference>
<evidence type="ECO:0000313" key="3">
    <source>
        <dbReference type="Proteomes" id="UP000485058"/>
    </source>
</evidence>